<protein>
    <submittedName>
        <fullName evidence="1">1950_t:CDS:1</fullName>
    </submittedName>
</protein>
<feature type="non-terminal residue" evidence="1">
    <location>
        <position position="1"/>
    </location>
</feature>
<keyword evidence="2" id="KW-1185">Reference proteome</keyword>
<evidence type="ECO:0000313" key="2">
    <source>
        <dbReference type="Proteomes" id="UP000789366"/>
    </source>
</evidence>
<evidence type="ECO:0000313" key="1">
    <source>
        <dbReference type="EMBL" id="CAG8747423.1"/>
    </source>
</evidence>
<sequence>IMAEKGVLSRYFLQRLLMHYGKYDPQLIELKISHNTGSADISRIRDLQHKGQVLWVRPSVEAVSQRIKEFADLGFQLSYKVMVDIFILFEPRLENIGTDLIKAFAEVKKDSPENYLNGCLREIQFRQERNQLTWEKSQKISHFISQSNPTEQLAWMQVSFPPNS</sequence>
<accession>A0ACA9QGC9</accession>
<reference evidence="1" key="1">
    <citation type="submission" date="2021-06" db="EMBL/GenBank/DDBJ databases">
        <authorList>
            <person name="Kallberg Y."/>
            <person name="Tangrot J."/>
            <person name="Rosling A."/>
        </authorList>
    </citation>
    <scope>NUCLEOTIDE SEQUENCE</scope>
    <source>
        <strain evidence="1">28 12/20/2015</strain>
    </source>
</reference>
<organism evidence="1 2">
    <name type="scientific">Cetraspora pellucida</name>
    <dbReference type="NCBI Taxonomy" id="1433469"/>
    <lineage>
        <taxon>Eukaryota</taxon>
        <taxon>Fungi</taxon>
        <taxon>Fungi incertae sedis</taxon>
        <taxon>Mucoromycota</taxon>
        <taxon>Glomeromycotina</taxon>
        <taxon>Glomeromycetes</taxon>
        <taxon>Diversisporales</taxon>
        <taxon>Gigasporaceae</taxon>
        <taxon>Cetraspora</taxon>
    </lineage>
</organism>
<dbReference type="EMBL" id="CAJVPW010041017">
    <property type="protein sequence ID" value="CAG8747423.1"/>
    <property type="molecule type" value="Genomic_DNA"/>
</dbReference>
<name>A0ACA9QGC9_9GLOM</name>
<dbReference type="Proteomes" id="UP000789366">
    <property type="component" value="Unassembled WGS sequence"/>
</dbReference>
<comment type="caution">
    <text evidence="1">The sequence shown here is derived from an EMBL/GenBank/DDBJ whole genome shotgun (WGS) entry which is preliminary data.</text>
</comment>
<proteinExistence type="predicted"/>
<gene>
    <name evidence="1" type="ORF">SPELUC_LOCUS14235</name>
</gene>